<dbReference type="AlphaFoldDB" id="A0A8D8C5Y6"/>
<organism evidence="1">
    <name type="scientific">Culex pipiens</name>
    <name type="common">House mosquito</name>
    <dbReference type="NCBI Taxonomy" id="7175"/>
    <lineage>
        <taxon>Eukaryota</taxon>
        <taxon>Metazoa</taxon>
        <taxon>Ecdysozoa</taxon>
        <taxon>Arthropoda</taxon>
        <taxon>Hexapoda</taxon>
        <taxon>Insecta</taxon>
        <taxon>Pterygota</taxon>
        <taxon>Neoptera</taxon>
        <taxon>Endopterygota</taxon>
        <taxon>Diptera</taxon>
        <taxon>Nematocera</taxon>
        <taxon>Culicoidea</taxon>
        <taxon>Culicidae</taxon>
        <taxon>Culicinae</taxon>
        <taxon>Culicini</taxon>
        <taxon>Culex</taxon>
        <taxon>Culex</taxon>
    </lineage>
</organism>
<accession>A0A8D8C5Y6</accession>
<dbReference type="EMBL" id="HBUE01109369">
    <property type="protein sequence ID" value="CAG6488138.1"/>
    <property type="molecule type" value="Transcribed_RNA"/>
</dbReference>
<evidence type="ECO:0000313" key="1">
    <source>
        <dbReference type="EMBL" id="CAG6488138.1"/>
    </source>
</evidence>
<protein>
    <submittedName>
        <fullName evidence="1">(northern house mosquito) hypothetical protein</fullName>
    </submittedName>
</protein>
<sequence length="153" mass="17624">MKPGTIFRRRARLRNSRRLESLNQQHMQEATLAADANPKAQGEEVLYSSEVLWRIVTEFSAKVKNCKTCSNQGDSYQHFWCFSNYFGCHIIPEDPRSKPSLRKIVYTWLRECRSRSFQVVAGILSKLNQSISRYSSSTENLCDTVQSASSTYN</sequence>
<proteinExistence type="predicted"/>
<name>A0A8D8C5Y6_CULPI</name>
<reference evidence="1" key="1">
    <citation type="submission" date="2021-05" db="EMBL/GenBank/DDBJ databases">
        <authorList>
            <person name="Alioto T."/>
            <person name="Alioto T."/>
            <person name="Gomez Garrido J."/>
        </authorList>
    </citation>
    <scope>NUCLEOTIDE SEQUENCE</scope>
</reference>